<organism evidence="3 4">
    <name type="scientific">Dyella monticola</name>
    <dbReference type="NCBI Taxonomy" id="1927958"/>
    <lineage>
        <taxon>Bacteria</taxon>
        <taxon>Pseudomonadati</taxon>
        <taxon>Pseudomonadota</taxon>
        <taxon>Gammaproteobacteria</taxon>
        <taxon>Lysobacterales</taxon>
        <taxon>Rhodanobacteraceae</taxon>
        <taxon>Dyella</taxon>
    </lineage>
</organism>
<dbReference type="AlphaFoldDB" id="A0A370WZZ2"/>
<proteinExistence type="predicted"/>
<dbReference type="OrthoDB" id="5292716at2"/>
<protein>
    <submittedName>
        <fullName evidence="3">DUF481 domain-containing protein</fullName>
    </submittedName>
</protein>
<dbReference type="InterPro" id="IPR007433">
    <property type="entry name" value="DUF481"/>
</dbReference>
<dbReference type="RefSeq" id="WP_115495441.1">
    <property type="nucleotide sequence ID" value="NZ_QRBE01000005.1"/>
</dbReference>
<name>A0A370WZZ2_9GAMM</name>
<gene>
    <name evidence="3" type="ORF">DWU98_10045</name>
</gene>
<keyword evidence="2" id="KW-0732">Signal</keyword>
<feature type="compositionally biased region" description="Low complexity" evidence="1">
    <location>
        <begin position="22"/>
        <end position="38"/>
    </location>
</feature>
<dbReference type="EMBL" id="QRBE01000005">
    <property type="protein sequence ID" value="RDS81567.1"/>
    <property type="molecule type" value="Genomic_DNA"/>
</dbReference>
<dbReference type="SUPFAM" id="SSF56935">
    <property type="entry name" value="Porins"/>
    <property type="match status" value="1"/>
</dbReference>
<comment type="caution">
    <text evidence="3">The sequence shown here is derived from an EMBL/GenBank/DDBJ whole genome shotgun (WGS) entry which is preliminary data.</text>
</comment>
<evidence type="ECO:0000256" key="1">
    <source>
        <dbReference type="SAM" id="MobiDB-lite"/>
    </source>
</evidence>
<feature type="region of interest" description="Disordered" evidence="1">
    <location>
        <begin position="22"/>
        <end position="49"/>
    </location>
</feature>
<evidence type="ECO:0000313" key="4">
    <source>
        <dbReference type="Proteomes" id="UP000254258"/>
    </source>
</evidence>
<feature type="chain" id="PRO_5016885574" evidence="2">
    <location>
        <begin position="22"/>
        <end position="270"/>
    </location>
</feature>
<dbReference type="Proteomes" id="UP000254258">
    <property type="component" value="Unassembled WGS sequence"/>
</dbReference>
<keyword evidence="4" id="KW-1185">Reference proteome</keyword>
<reference evidence="3 4" key="1">
    <citation type="submission" date="2018-07" db="EMBL/GenBank/DDBJ databases">
        <title>Dyella monticola sp. nov. and Dyella psychrodurans sp. nov. isolated from monsoon evergreen broad-leaved forest soil of Dinghu Mountain, China.</title>
        <authorList>
            <person name="Gao Z."/>
            <person name="Qiu L."/>
        </authorList>
    </citation>
    <scope>NUCLEOTIDE SEQUENCE [LARGE SCALE GENOMIC DNA]</scope>
    <source>
        <strain evidence="3 4">4G-K06</strain>
    </source>
</reference>
<evidence type="ECO:0000256" key="2">
    <source>
        <dbReference type="SAM" id="SignalP"/>
    </source>
</evidence>
<feature type="signal peptide" evidence="2">
    <location>
        <begin position="1"/>
        <end position="21"/>
    </location>
</feature>
<evidence type="ECO:0000313" key="3">
    <source>
        <dbReference type="EMBL" id="RDS81567.1"/>
    </source>
</evidence>
<accession>A0A370WZZ2</accession>
<sequence>MKNLLMTGLALTALAAFTAQAQDTSSGTQTSTGTWTGSGELGFASTTGNSRSQNINAKLALNQETDQWKNSFFADWLRSKGQVTVTDAQGQTLKQFDTTADRYDFGASAGYKLDPRSYIVLAGRYDHDDFASNRWQGTVSIGYGYMALKTDRTQLSFELGPGYTEYQPATGSQTINGVTVPYVASRQSEVVARGLVNYKYRITDNTAFDNTFLMEAGPKNTYLQNDMGLAVSMTKKLSIKVGFQVRHNSAVLPGIRHTDTLTTTNLVYNL</sequence>
<dbReference type="Pfam" id="PF04338">
    <property type="entry name" value="DUF481"/>
    <property type="match status" value="1"/>
</dbReference>